<dbReference type="SUPFAM" id="SSF51445">
    <property type="entry name" value="(Trans)glycosidases"/>
    <property type="match status" value="1"/>
</dbReference>
<name>A0AAV6GH25_9TELE</name>
<dbReference type="Gene3D" id="3.20.20.70">
    <property type="entry name" value="Aldolase class I"/>
    <property type="match status" value="1"/>
</dbReference>
<keyword evidence="3 10" id="KW-0378">Hydrolase</keyword>
<evidence type="ECO:0000256" key="5">
    <source>
        <dbReference type="ARBA" id="ARBA00023295"/>
    </source>
</evidence>
<dbReference type="PRINTS" id="PR00846">
    <property type="entry name" value="GLHYDRLASE56"/>
</dbReference>
<dbReference type="EMBL" id="JADWDJ010000011">
    <property type="protein sequence ID" value="KAG5273332.1"/>
    <property type="molecule type" value="Genomic_DNA"/>
</dbReference>
<dbReference type="EC" id="3.2.1.35" evidence="10"/>
<feature type="chain" id="PRO_5043955543" description="Hyaluronidase" evidence="11">
    <location>
        <begin position="29"/>
        <end position="453"/>
    </location>
</feature>
<keyword evidence="11" id="KW-0732">Signal</keyword>
<feature type="disulfide bond" evidence="9">
    <location>
        <begin position="430"/>
        <end position="436"/>
    </location>
</feature>
<evidence type="ECO:0000256" key="2">
    <source>
        <dbReference type="ARBA" id="ARBA00008871"/>
    </source>
</evidence>
<sequence>MEHYWAGRGISSVLFPVILSLLAACCPATSLPQTAAPIVDGKPFMVIWNGPLKHCTQQEVPLDMTAFQAVTTPALVADQFLSLFYSNHMGIYPYTDYKTGTEFNGGIPQKANLGASLAKSRAEVSEYIPELSPGLGVIDWEAWRPIFERNWGSKMIYQKLSVAYAQQQDPSLTSEQAELEAREQFQSAARNFMEGTLKVAVSDRPEYLWGFYLFPNCYNYGTDEPGYTGKCPEVAQQRNNELLWLWEASTALFPSAYLSTSLKGNYNAALFVRNVVQEAMRVSALPEGPYTAPVYLYSRPLFRDQNKIYLTEIDLVRSIGESAALGAAGTVMWGASSDYDSQASCDNLSDYLLSTLNPYIANVTAATQICSNFLCQGNGRCVRRNYNTDTYLHLNPQHFHIQRSVESYVVTGVPSTQDFTDMYNHFTCQCYAGRSCSAAIPTQPPQSPLVIHN</sequence>
<protein>
    <recommendedName>
        <fullName evidence="10">Hyaluronidase</fullName>
        <ecNumber evidence="10">3.2.1.35</ecNumber>
    </recommendedName>
</protein>
<dbReference type="GO" id="GO:0005975">
    <property type="term" value="P:carbohydrate metabolic process"/>
    <property type="evidence" value="ECO:0007669"/>
    <property type="project" value="UniProtKB-UniRule"/>
</dbReference>
<feature type="disulfide bond" evidence="9">
    <location>
        <begin position="375"/>
        <end position="428"/>
    </location>
</feature>
<feature type="disulfide bond" evidence="9">
    <location>
        <begin position="217"/>
        <end position="231"/>
    </location>
</feature>
<dbReference type="GO" id="GO:0001669">
    <property type="term" value="C:acrosomal vesicle"/>
    <property type="evidence" value="ECO:0007669"/>
    <property type="project" value="TreeGrafter"/>
</dbReference>
<feature type="glycosylation site" description="N-linked (GlcNAc...) asparagine" evidence="8">
    <location>
        <position position="362"/>
    </location>
</feature>
<dbReference type="PANTHER" id="PTHR11769">
    <property type="entry name" value="HYALURONIDASE"/>
    <property type="match status" value="1"/>
</dbReference>
<keyword evidence="13" id="KW-1185">Reference proteome</keyword>
<keyword evidence="4 9" id="KW-1015">Disulfide bond</keyword>
<accession>A0AAV6GH25</accession>
<dbReference type="Proteomes" id="UP000823561">
    <property type="component" value="Chromosome 11"/>
</dbReference>
<keyword evidence="5 10" id="KW-0326">Glycosidase</keyword>
<evidence type="ECO:0000256" key="4">
    <source>
        <dbReference type="ARBA" id="ARBA00023157"/>
    </source>
</evidence>
<comment type="similarity">
    <text evidence="2 6 10">Belongs to the glycosyl hydrolase 56 family.</text>
</comment>
<evidence type="ECO:0000256" key="6">
    <source>
        <dbReference type="PIRNR" id="PIRNR038193"/>
    </source>
</evidence>
<gene>
    <name evidence="12" type="ORF">AALO_G00150210</name>
</gene>
<evidence type="ECO:0000256" key="3">
    <source>
        <dbReference type="ARBA" id="ARBA00022801"/>
    </source>
</evidence>
<dbReference type="GO" id="GO:0004415">
    <property type="term" value="F:hyalurononglucosaminidase activity"/>
    <property type="evidence" value="ECO:0007669"/>
    <property type="project" value="UniProtKB-UniRule"/>
</dbReference>
<organism evidence="12 13">
    <name type="scientific">Alosa alosa</name>
    <name type="common">allis shad</name>
    <dbReference type="NCBI Taxonomy" id="278164"/>
    <lineage>
        <taxon>Eukaryota</taxon>
        <taxon>Metazoa</taxon>
        <taxon>Chordata</taxon>
        <taxon>Craniata</taxon>
        <taxon>Vertebrata</taxon>
        <taxon>Euteleostomi</taxon>
        <taxon>Actinopterygii</taxon>
        <taxon>Neopterygii</taxon>
        <taxon>Teleostei</taxon>
        <taxon>Clupei</taxon>
        <taxon>Clupeiformes</taxon>
        <taxon>Clupeoidei</taxon>
        <taxon>Clupeidae</taxon>
        <taxon>Alosa</taxon>
    </lineage>
</organism>
<evidence type="ECO:0000256" key="1">
    <source>
        <dbReference type="ARBA" id="ARBA00000251"/>
    </source>
</evidence>
<dbReference type="InterPro" id="IPR017853">
    <property type="entry name" value="GH"/>
</dbReference>
<evidence type="ECO:0000313" key="12">
    <source>
        <dbReference type="EMBL" id="KAG5273332.1"/>
    </source>
</evidence>
<comment type="catalytic activity">
    <reaction evidence="1 10">
        <text>Random hydrolysis of (1-&gt;4)-linkages between N-acetyl-beta-D-glucosamine and D-glucuronate residues in hyaluronate.</text>
        <dbReference type="EC" id="3.2.1.35"/>
    </reaction>
</comment>
<dbReference type="InterPro" id="IPR018155">
    <property type="entry name" value="Hyaluronidase"/>
</dbReference>
<evidence type="ECO:0000313" key="13">
    <source>
        <dbReference type="Proteomes" id="UP000823561"/>
    </source>
</evidence>
<feature type="signal peptide" evidence="11">
    <location>
        <begin position="1"/>
        <end position="28"/>
    </location>
</feature>
<dbReference type="InterPro" id="IPR013785">
    <property type="entry name" value="Aldolase_TIM"/>
</dbReference>
<dbReference type="PIRSF" id="PIRSF038193">
    <property type="entry name" value="Hyaluronidase"/>
    <property type="match status" value="1"/>
</dbReference>
<evidence type="ECO:0000256" key="10">
    <source>
        <dbReference type="RuleBase" id="RU610713"/>
    </source>
</evidence>
<dbReference type="GO" id="GO:0030214">
    <property type="term" value="P:hyaluronan catabolic process"/>
    <property type="evidence" value="ECO:0007669"/>
    <property type="project" value="TreeGrafter"/>
</dbReference>
<dbReference type="FunFam" id="3.20.20.70:FF:000065">
    <property type="entry name" value="Hyaluronidase"/>
    <property type="match status" value="1"/>
</dbReference>
<dbReference type="AlphaFoldDB" id="A0AAV6GH25"/>
<evidence type="ECO:0000256" key="11">
    <source>
        <dbReference type="SAM" id="SignalP"/>
    </source>
</evidence>
<reference evidence="12" key="1">
    <citation type="submission" date="2020-10" db="EMBL/GenBank/DDBJ databases">
        <title>Chromosome-scale genome assembly of the Allis shad, Alosa alosa.</title>
        <authorList>
            <person name="Margot Z."/>
            <person name="Christophe K."/>
            <person name="Cabau C."/>
            <person name="Louis A."/>
            <person name="Berthelot C."/>
            <person name="Parey E."/>
            <person name="Roest Crollius H."/>
            <person name="Montfort J."/>
            <person name="Robinson-Rechavi M."/>
            <person name="Bucao C."/>
            <person name="Bouchez O."/>
            <person name="Gislard M."/>
            <person name="Lluch J."/>
            <person name="Milhes M."/>
            <person name="Lampietro C."/>
            <person name="Lopez Roques C."/>
            <person name="Donnadieu C."/>
            <person name="Braasch I."/>
            <person name="Desvignes T."/>
            <person name="Postlethwait J."/>
            <person name="Bobe J."/>
            <person name="Guiguen Y."/>
        </authorList>
    </citation>
    <scope>NUCLEOTIDE SEQUENCE</scope>
    <source>
        <strain evidence="12">M-15738</strain>
        <tissue evidence="12">Blood</tissue>
    </source>
</reference>
<comment type="caution">
    <text evidence="12">The sequence shown here is derived from an EMBL/GenBank/DDBJ whole genome shotgun (WGS) entry which is preliminary data.</text>
</comment>
<proteinExistence type="inferred from homology"/>
<feature type="disulfide bond" evidence="9">
    <location>
        <begin position="55"/>
        <end position="345"/>
    </location>
</feature>
<evidence type="ECO:0000256" key="7">
    <source>
        <dbReference type="PIRSR" id="PIRSR038193-1"/>
    </source>
</evidence>
<evidence type="ECO:0000256" key="8">
    <source>
        <dbReference type="PIRSR" id="PIRSR038193-2"/>
    </source>
</evidence>
<dbReference type="PANTHER" id="PTHR11769:SF20">
    <property type="entry name" value="HYALURONIDASE PH-20"/>
    <property type="match status" value="1"/>
</dbReference>
<feature type="disulfide bond" evidence="9">
    <location>
        <begin position="370"/>
        <end position="381"/>
    </location>
</feature>
<dbReference type="Pfam" id="PF01630">
    <property type="entry name" value="Glyco_hydro_56"/>
    <property type="match status" value="1"/>
</dbReference>
<evidence type="ECO:0000256" key="9">
    <source>
        <dbReference type="PIRSR" id="PIRSR038193-3"/>
    </source>
</evidence>
<feature type="active site" description="Proton donor" evidence="7">
    <location>
        <position position="141"/>
    </location>
</feature>